<organism evidence="9 10">
    <name type="scientific">Colletotrichum simmondsii</name>
    <dbReference type="NCBI Taxonomy" id="703756"/>
    <lineage>
        <taxon>Eukaryota</taxon>
        <taxon>Fungi</taxon>
        <taxon>Dikarya</taxon>
        <taxon>Ascomycota</taxon>
        <taxon>Pezizomycotina</taxon>
        <taxon>Sordariomycetes</taxon>
        <taxon>Hypocreomycetidae</taxon>
        <taxon>Glomerellales</taxon>
        <taxon>Glomerellaceae</taxon>
        <taxon>Colletotrichum</taxon>
        <taxon>Colletotrichum acutatum species complex</taxon>
    </lineage>
</organism>
<dbReference type="PRINTS" id="PR00463">
    <property type="entry name" value="EP450I"/>
</dbReference>
<keyword evidence="4 6" id="KW-0479">Metal-binding</keyword>
<evidence type="ECO:0000256" key="7">
    <source>
        <dbReference type="RuleBase" id="RU000461"/>
    </source>
</evidence>
<proteinExistence type="inferred from homology"/>
<dbReference type="InterPro" id="IPR036396">
    <property type="entry name" value="Cyt_P450_sf"/>
</dbReference>
<protein>
    <submittedName>
        <fullName evidence="9">Cytochrome P450 monooxygenase</fullName>
    </submittedName>
</protein>
<dbReference type="Gene3D" id="1.10.630.10">
    <property type="entry name" value="Cytochrome P450"/>
    <property type="match status" value="1"/>
</dbReference>
<comment type="similarity">
    <text evidence="2 7">Belongs to the cytochrome P450 family.</text>
</comment>
<dbReference type="GO" id="GO:0020037">
    <property type="term" value="F:heme binding"/>
    <property type="evidence" value="ECO:0007669"/>
    <property type="project" value="InterPro"/>
</dbReference>
<dbReference type="InterPro" id="IPR002401">
    <property type="entry name" value="Cyt_P450_E_grp-I"/>
</dbReference>
<dbReference type="EMBL" id="JFBX01000628">
    <property type="protein sequence ID" value="KXH32785.1"/>
    <property type="molecule type" value="Genomic_DNA"/>
</dbReference>
<dbReference type="PRINTS" id="PR00385">
    <property type="entry name" value="P450"/>
</dbReference>
<comment type="caution">
    <text evidence="9">The sequence shown here is derived from an EMBL/GenBank/DDBJ whole genome shotgun (WGS) entry which is preliminary data.</text>
</comment>
<evidence type="ECO:0000313" key="10">
    <source>
        <dbReference type="Proteomes" id="UP000070328"/>
    </source>
</evidence>
<evidence type="ECO:0000313" key="9">
    <source>
        <dbReference type="EMBL" id="KXH32785.1"/>
    </source>
</evidence>
<evidence type="ECO:0000256" key="1">
    <source>
        <dbReference type="ARBA" id="ARBA00001971"/>
    </source>
</evidence>
<accession>A0A135SA37</accession>
<dbReference type="OrthoDB" id="1470350at2759"/>
<evidence type="ECO:0000256" key="2">
    <source>
        <dbReference type="ARBA" id="ARBA00010617"/>
    </source>
</evidence>
<evidence type="ECO:0000256" key="3">
    <source>
        <dbReference type="ARBA" id="ARBA00022617"/>
    </source>
</evidence>
<keyword evidence="3 6" id="KW-0349">Heme</keyword>
<reference evidence="9 10" key="1">
    <citation type="submission" date="2014-02" db="EMBL/GenBank/DDBJ databases">
        <title>The genome sequence of Colletotrichum simmondsii CBS122122.</title>
        <authorList>
            <person name="Baroncelli R."/>
            <person name="Thon M.R."/>
        </authorList>
    </citation>
    <scope>NUCLEOTIDE SEQUENCE [LARGE SCALE GENOMIC DNA]</scope>
    <source>
        <strain evidence="9 10">CBS122122</strain>
    </source>
</reference>
<evidence type="ECO:0000256" key="4">
    <source>
        <dbReference type="ARBA" id="ARBA00022723"/>
    </source>
</evidence>
<dbReference type="PROSITE" id="PS00086">
    <property type="entry name" value="CYTOCHROME_P450"/>
    <property type="match status" value="1"/>
</dbReference>
<dbReference type="GO" id="GO:0016705">
    <property type="term" value="F:oxidoreductase activity, acting on paired donors, with incorporation or reduction of molecular oxygen"/>
    <property type="evidence" value="ECO:0007669"/>
    <property type="project" value="InterPro"/>
</dbReference>
<dbReference type="InterPro" id="IPR001128">
    <property type="entry name" value="Cyt_P450"/>
</dbReference>
<dbReference type="AlphaFoldDB" id="A0A135SA37"/>
<sequence>MIKHIYHAASIMLQSPIPVLILLTFTLLYYIYTKGFPRPLTGITYNESALKSFLGDLPAFQHARTQGKGFTVWMRDLAQKHGSPMVQVFLGPFTPPCVVLFDYRESYDIVARRTKEFDRCRRDAETMSTILPEHHLSMVSADARFKGNKDLVRDLMAPGFLNEVSAPEIHSKALFLVKLWSVKSKWAAGHPFEAHHDLQNAALDIIMSAAFGETSNGGVLRQHILQETGHRPFLVPTDLKEPACFKSLGLPTEYQATVDITHFMGRVVTSPFPKQFAWLLKTFTSVSSVFVKKDQFIRSQIQKAVASLSDKSLQGEKAAKSALDFIVLREVTAAKKSGRKPSFTSKRLEDELLGYIVAGHETSASILSWAVKFLADNQKQQHTLRKHLQAVYPAAVEEKRQPSVIELTKVAAPYLDAFLEEILRLSRTASILTREAVTDTIVLGKFVPKGTTIFIFTQGASYVQPSLGVDEQVRSRTSQEAKRVPDWLPDDVGKFCAGRWLVPKTGASGFSEERVGKEDSWTLSDFDFDPQAGPFLTFGGGPRGCFGRRLAYLELRMVLALLVWNFVFKPCADNLSTYELRESITVEPKDCYVNLQTSDHM</sequence>
<keyword evidence="10" id="KW-1185">Reference proteome</keyword>
<keyword evidence="8" id="KW-0472">Membrane</keyword>
<comment type="cofactor">
    <cofactor evidence="1 6">
        <name>heme</name>
        <dbReference type="ChEBI" id="CHEBI:30413"/>
    </cofactor>
</comment>
<evidence type="ECO:0000256" key="8">
    <source>
        <dbReference type="SAM" id="Phobius"/>
    </source>
</evidence>
<dbReference type="SUPFAM" id="SSF48264">
    <property type="entry name" value="Cytochrome P450"/>
    <property type="match status" value="1"/>
</dbReference>
<dbReference type="InterPro" id="IPR017972">
    <property type="entry name" value="Cyt_P450_CS"/>
</dbReference>
<feature type="transmembrane region" description="Helical" evidence="8">
    <location>
        <begin position="12"/>
        <end position="32"/>
    </location>
</feature>
<name>A0A135SA37_9PEZI</name>
<dbReference type="GO" id="GO:0005506">
    <property type="term" value="F:iron ion binding"/>
    <property type="evidence" value="ECO:0007669"/>
    <property type="project" value="InterPro"/>
</dbReference>
<keyword evidence="5 6" id="KW-0408">Iron</keyword>
<keyword evidence="7" id="KW-0560">Oxidoreductase</keyword>
<dbReference type="GO" id="GO:0004497">
    <property type="term" value="F:monooxygenase activity"/>
    <property type="evidence" value="ECO:0007669"/>
    <property type="project" value="UniProtKB-KW"/>
</dbReference>
<keyword evidence="8" id="KW-0812">Transmembrane</keyword>
<dbReference type="InterPro" id="IPR050121">
    <property type="entry name" value="Cytochrome_P450_monoxygenase"/>
</dbReference>
<feature type="binding site" description="axial binding residue" evidence="6">
    <location>
        <position position="545"/>
    </location>
    <ligand>
        <name>heme</name>
        <dbReference type="ChEBI" id="CHEBI:30413"/>
    </ligand>
    <ligandPart>
        <name>Fe</name>
        <dbReference type="ChEBI" id="CHEBI:18248"/>
    </ligandPart>
</feature>
<keyword evidence="8" id="KW-1133">Transmembrane helix</keyword>
<dbReference type="Pfam" id="PF00067">
    <property type="entry name" value="p450"/>
    <property type="match status" value="2"/>
</dbReference>
<dbReference type="PANTHER" id="PTHR24305:SF232">
    <property type="entry name" value="P450, PUTATIVE (EUROFUNG)-RELATED"/>
    <property type="match status" value="1"/>
</dbReference>
<keyword evidence="7 9" id="KW-0503">Monooxygenase</keyword>
<dbReference type="PANTHER" id="PTHR24305">
    <property type="entry name" value="CYTOCHROME P450"/>
    <property type="match status" value="1"/>
</dbReference>
<dbReference type="Proteomes" id="UP000070328">
    <property type="component" value="Unassembled WGS sequence"/>
</dbReference>
<evidence type="ECO:0000256" key="5">
    <source>
        <dbReference type="ARBA" id="ARBA00023004"/>
    </source>
</evidence>
<evidence type="ECO:0000256" key="6">
    <source>
        <dbReference type="PIRSR" id="PIRSR602401-1"/>
    </source>
</evidence>
<gene>
    <name evidence="9" type="ORF">CSIM01_04278</name>
</gene>